<reference evidence="6 7" key="1">
    <citation type="submission" date="2024-01" db="EMBL/GenBank/DDBJ databases">
        <title>A draft genome for the cacao thread blight pathogen Marasmiellus scandens.</title>
        <authorList>
            <person name="Baruah I.K."/>
            <person name="Leung J."/>
            <person name="Bukari Y."/>
            <person name="Amoako-Attah I."/>
            <person name="Meinhardt L.W."/>
            <person name="Bailey B.A."/>
            <person name="Cohen S.P."/>
        </authorList>
    </citation>
    <scope>NUCLEOTIDE SEQUENCE [LARGE SCALE GENOMIC DNA]</scope>
    <source>
        <strain evidence="6 7">GH-19</strain>
    </source>
</reference>
<dbReference type="CDD" id="cd08177">
    <property type="entry name" value="MAR"/>
    <property type="match status" value="1"/>
</dbReference>
<evidence type="ECO:0000259" key="5">
    <source>
        <dbReference type="Pfam" id="PF25137"/>
    </source>
</evidence>
<evidence type="ECO:0000256" key="2">
    <source>
        <dbReference type="ARBA" id="ARBA00023002"/>
    </source>
</evidence>
<evidence type="ECO:0000256" key="1">
    <source>
        <dbReference type="ARBA" id="ARBA00007358"/>
    </source>
</evidence>
<evidence type="ECO:0000313" key="6">
    <source>
        <dbReference type="EMBL" id="KAK7472517.1"/>
    </source>
</evidence>
<keyword evidence="3" id="KW-0520">NAD</keyword>
<evidence type="ECO:0008006" key="8">
    <source>
        <dbReference type="Google" id="ProtNLM"/>
    </source>
</evidence>
<evidence type="ECO:0000259" key="4">
    <source>
        <dbReference type="Pfam" id="PF00465"/>
    </source>
</evidence>
<keyword evidence="2" id="KW-0560">Oxidoreductase</keyword>
<dbReference type="Gene3D" id="3.40.50.1970">
    <property type="match status" value="1"/>
</dbReference>
<evidence type="ECO:0000313" key="7">
    <source>
        <dbReference type="Proteomes" id="UP001498398"/>
    </source>
</evidence>
<proteinExistence type="inferred from homology"/>
<comment type="similarity">
    <text evidence="1">Belongs to the iron-containing alcohol dehydrogenase family.</text>
</comment>
<dbReference type="Proteomes" id="UP001498398">
    <property type="component" value="Unassembled WGS sequence"/>
</dbReference>
<gene>
    <name evidence="6" type="ORF">VKT23_000632</name>
</gene>
<feature type="domain" description="Fe-containing alcohol dehydrogenase-like C-terminal" evidence="5">
    <location>
        <begin position="165"/>
        <end position="349"/>
    </location>
</feature>
<dbReference type="Pfam" id="PF00465">
    <property type="entry name" value="Fe-ADH"/>
    <property type="match status" value="1"/>
</dbReference>
<sequence>MRPFVYNALPGRVIFGNGTHSQLPDEVKKLGCSKALILTTPQQTKEGDNARALLNGLAVGVSNSAVMHTPVDVTESAVELATKLGADCLVAIGGGSTIGLGKAIALRTDLPQIVVPTTYAGSEATPIIGQTENGHKTTQKTLKVLPEVILYDVSLTLTLPPKMVVTSGLNAIAHAVEALYSTDSNPMIDSLAEQGISSIARSLPTIIASPEDLEARSDALFGAWACGTCLGAVGMALHHKLCHTLGGSFNLPHSETHTVVLPHAIAYNAPYASQAISAIAKALGVNDTGKSAAQAIFDLAQSLGAPVSLQELGMREEDLDRAADIAASNPYPNPAPLEREKLRKLLGDAWAGKRPE</sequence>
<feature type="domain" description="Alcohol dehydrogenase iron-type/glycerol dehydrogenase GldA" evidence="4">
    <location>
        <begin position="10"/>
        <end position="152"/>
    </location>
</feature>
<dbReference type="SUPFAM" id="SSF56796">
    <property type="entry name" value="Dehydroquinate synthase-like"/>
    <property type="match status" value="1"/>
</dbReference>
<dbReference type="EMBL" id="JBANRG010000001">
    <property type="protein sequence ID" value="KAK7472517.1"/>
    <property type="molecule type" value="Genomic_DNA"/>
</dbReference>
<comment type="caution">
    <text evidence="6">The sequence shown here is derived from an EMBL/GenBank/DDBJ whole genome shotgun (WGS) entry which is preliminary data.</text>
</comment>
<organism evidence="6 7">
    <name type="scientific">Marasmiellus scandens</name>
    <dbReference type="NCBI Taxonomy" id="2682957"/>
    <lineage>
        <taxon>Eukaryota</taxon>
        <taxon>Fungi</taxon>
        <taxon>Dikarya</taxon>
        <taxon>Basidiomycota</taxon>
        <taxon>Agaricomycotina</taxon>
        <taxon>Agaricomycetes</taxon>
        <taxon>Agaricomycetidae</taxon>
        <taxon>Agaricales</taxon>
        <taxon>Marasmiineae</taxon>
        <taxon>Omphalotaceae</taxon>
        <taxon>Marasmiellus</taxon>
    </lineage>
</organism>
<dbReference type="InterPro" id="IPR001670">
    <property type="entry name" value="ADH_Fe/GldA"/>
</dbReference>
<accession>A0ABR1K8I9</accession>
<dbReference type="PANTHER" id="PTHR11496:SF102">
    <property type="entry name" value="ALCOHOL DEHYDROGENASE 4"/>
    <property type="match status" value="1"/>
</dbReference>
<dbReference type="InterPro" id="IPR056798">
    <property type="entry name" value="ADH_Fe_C"/>
</dbReference>
<dbReference type="Pfam" id="PF25137">
    <property type="entry name" value="ADH_Fe_C"/>
    <property type="match status" value="1"/>
</dbReference>
<evidence type="ECO:0000256" key="3">
    <source>
        <dbReference type="ARBA" id="ARBA00023027"/>
    </source>
</evidence>
<dbReference type="InterPro" id="IPR039697">
    <property type="entry name" value="Alcohol_dehydrogenase_Fe"/>
</dbReference>
<name>A0ABR1K8I9_9AGAR</name>
<dbReference type="PANTHER" id="PTHR11496">
    <property type="entry name" value="ALCOHOL DEHYDROGENASE"/>
    <property type="match status" value="1"/>
</dbReference>
<dbReference type="InterPro" id="IPR034786">
    <property type="entry name" value="MAR"/>
</dbReference>
<protein>
    <recommendedName>
        <fullName evidence="8">Maleylacetate reductase</fullName>
    </recommendedName>
</protein>
<keyword evidence="7" id="KW-1185">Reference proteome</keyword>
<dbReference type="Gene3D" id="1.20.1090.10">
    <property type="entry name" value="Dehydroquinate synthase-like - alpha domain"/>
    <property type="match status" value="1"/>
</dbReference>